<dbReference type="NCBIfam" id="TIGR02532">
    <property type="entry name" value="IV_pilin_GFxxxE"/>
    <property type="match status" value="1"/>
</dbReference>
<gene>
    <name evidence="7" type="ORF">JIN87_20285</name>
</gene>
<dbReference type="GO" id="GO:0015628">
    <property type="term" value="P:protein secretion by the type II secretion system"/>
    <property type="evidence" value="ECO:0007669"/>
    <property type="project" value="InterPro"/>
</dbReference>
<dbReference type="Gene3D" id="3.30.700.10">
    <property type="entry name" value="Glycoprotein, Type 4 Pilin"/>
    <property type="match status" value="1"/>
</dbReference>
<dbReference type="PRINTS" id="PR00813">
    <property type="entry name" value="BCTERIALGSPG"/>
</dbReference>
<dbReference type="PROSITE" id="PS00409">
    <property type="entry name" value="PROKAR_NTER_METHYL"/>
    <property type="match status" value="1"/>
</dbReference>
<dbReference type="Pfam" id="PF07963">
    <property type="entry name" value="N_methyl"/>
    <property type="match status" value="1"/>
</dbReference>
<keyword evidence="3 6" id="KW-0812">Transmembrane</keyword>
<evidence type="ECO:0000256" key="6">
    <source>
        <dbReference type="SAM" id="Phobius"/>
    </source>
</evidence>
<evidence type="ECO:0000256" key="4">
    <source>
        <dbReference type="ARBA" id="ARBA00022989"/>
    </source>
</evidence>
<keyword evidence="2" id="KW-0488">Methylation</keyword>
<dbReference type="InterPro" id="IPR012902">
    <property type="entry name" value="N_methyl_site"/>
</dbReference>
<dbReference type="PANTHER" id="PTHR30093:SF44">
    <property type="entry name" value="TYPE II SECRETION SYSTEM CORE PROTEIN G"/>
    <property type="match status" value="1"/>
</dbReference>
<comment type="caution">
    <text evidence="7">The sequence shown here is derived from an EMBL/GenBank/DDBJ whole genome shotgun (WGS) entry which is preliminary data.</text>
</comment>
<evidence type="ECO:0000256" key="3">
    <source>
        <dbReference type="ARBA" id="ARBA00022692"/>
    </source>
</evidence>
<dbReference type="RefSeq" id="WP_200357449.1">
    <property type="nucleotide sequence ID" value="NZ_JAENIL010000043.1"/>
</dbReference>
<evidence type="ECO:0000256" key="5">
    <source>
        <dbReference type="ARBA" id="ARBA00023136"/>
    </source>
</evidence>
<dbReference type="PANTHER" id="PTHR30093">
    <property type="entry name" value="GENERAL SECRETION PATHWAY PROTEIN G"/>
    <property type="match status" value="1"/>
</dbReference>
<proteinExistence type="predicted"/>
<dbReference type="GO" id="GO:0016020">
    <property type="term" value="C:membrane"/>
    <property type="evidence" value="ECO:0007669"/>
    <property type="project" value="UniProtKB-SubCell"/>
</dbReference>
<keyword evidence="5 6" id="KW-0472">Membrane</keyword>
<evidence type="ECO:0000256" key="1">
    <source>
        <dbReference type="ARBA" id="ARBA00004167"/>
    </source>
</evidence>
<dbReference type="InterPro" id="IPR000983">
    <property type="entry name" value="Bac_GSPG_pilin"/>
</dbReference>
<evidence type="ECO:0000313" key="8">
    <source>
        <dbReference type="Proteomes" id="UP000617628"/>
    </source>
</evidence>
<dbReference type="GO" id="GO:0015627">
    <property type="term" value="C:type II protein secretion system complex"/>
    <property type="evidence" value="ECO:0007669"/>
    <property type="project" value="InterPro"/>
</dbReference>
<keyword evidence="4 6" id="KW-1133">Transmembrane helix</keyword>
<reference evidence="7" key="1">
    <citation type="submission" date="2021-01" db="EMBL/GenBank/DDBJ databases">
        <title>Modified the classification status of verrucomicrobia.</title>
        <authorList>
            <person name="Feng X."/>
        </authorList>
    </citation>
    <scope>NUCLEOTIDE SEQUENCE</scope>
    <source>
        <strain evidence="7">KCTC 13126</strain>
    </source>
</reference>
<evidence type="ECO:0000313" key="7">
    <source>
        <dbReference type="EMBL" id="MBK1879236.1"/>
    </source>
</evidence>
<organism evidence="7 8">
    <name type="scientific">Pelagicoccus mobilis</name>
    <dbReference type="NCBI Taxonomy" id="415221"/>
    <lineage>
        <taxon>Bacteria</taxon>
        <taxon>Pseudomonadati</taxon>
        <taxon>Verrucomicrobiota</taxon>
        <taxon>Opitutia</taxon>
        <taxon>Puniceicoccales</taxon>
        <taxon>Pelagicoccaceae</taxon>
        <taxon>Pelagicoccus</taxon>
    </lineage>
</organism>
<dbReference type="EMBL" id="JAENIL010000043">
    <property type="protein sequence ID" value="MBK1879236.1"/>
    <property type="molecule type" value="Genomic_DNA"/>
</dbReference>
<evidence type="ECO:0000256" key="2">
    <source>
        <dbReference type="ARBA" id="ARBA00022481"/>
    </source>
</evidence>
<comment type="subcellular location">
    <subcellularLocation>
        <location evidence="1">Membrane</location>
        <topology evidence="1">Single-pass membrane protein</topology>
    </subcellularLocation>
</comment>
<sequence length="156" mass="17261">MNKATQSKQGFTLIEILVAIVVIGVLASIGIPFFQKYIHQAKATTFANDIRILANAGDQYALESGWWVDDTSSGVFPDELEGYVSRRKFELGSSLGGVWDFEQDDVGDFTSAVGVVSPIEKEELFVMVDKRIDDGDLSTGVFQKVSSDRYYYVIAE</sequence>
<dbReference type="SUPFAM" id="SSF54523">
    <property type="entry name" value="Pili subunits"/>
    <property type="match status" value="1"/>
</dbReference>
<name>A0A934RZ24_9BACT</name>
<protein>
    <submittedName>
        <fullName evidence="7">Type II secretion system protein</fullName>
    </submittedName>
</protein>
<keyword evidence="8" id="KW-1185">Reference proteome</keyword>
<feature type="transmembrane region" description="Helical" evidence="6">
    <location>
        <begin position="12"/>
        <end position="34"/>
    </location>
</feature>
<dbReference type="Proteomes" id="UP000617628">
    <property type="component" value="Unassembled WGS sequence"/>
</dbReference>
<dbReference type="AlphaFoldDB" id="A0A934RZ24"/>
<dbReference type="InterPro" id="IPR045584">
    <property type="entry name" value="Pilin-like"/>
</dbReference>
<accession>A0A934RZ24</accession>